<feature type="compositionally biased region" description="Polar residues" evidence="1">
    <location>
        <begin position="425"/>
        <end position="438"/>
    </location>
</feature>
<dbReference type="GO" id="GO:0030036">
    <property type="term" value="P:actin cytoskeleton organization"/>
    <property type="evidence" value="ECO:0007669"/>
    <property type="project" value="TreeGrafter"/>
</dbReference>
<organism evidence="2 3">
    <name type="scientific">Fasciola hepatica</name>
    <name type="common">Liver fluke</name>
    <dbReference type="NCBI Taxonomy" id="6192"/>
    <lineage>
        <taxon>Eukaryota</taxon>
        <taxon>Metazoa</taxon>
        <taxon>Spiralia</taxon>
        <taxon>Lophotrochozoa</taxon>
        <taxon>Platyhelminthes</taxon>
        <taxon>Trematoda</taxon>
        <taxon>Digenea</taxon>
        <taxon>Plagiorchiida</taxon>
        <taxon>Echinostomata</taxon>
        <taxon>Echinostomatoidea</taxon>
        <taxon>Fasciolidae</taxon>
        <taxon>Fasciola</taxon>
    </lineage>
</organism>
<dbReference type="CDD" id="cd00171">
    <property type="entry name" value="Sec7"/>
    <property type="match status" value="1"/>
</dbReference>
<dbReference type="InterPro" id="IPR023394">
    <property type="entry name" value="Sec7_C_sf"/>
</dbReference>
<dbReference type="InterPro" id="IPR035999">
    <property type="entry name" value="Sec7_dom_sf"/>
</dbReference>
<feature type="compositionally biased region" description="Basic and acidic residues" evidence="1">
    <location>
        <begin position="924"/>
        <end position="937"/>
    </location>
</feature>
<evidence type="ECO:0000313" key="3">
    <source>
        <dbReference type="Proteomes" id="UP000230066"/>
    </source>
</evidence>
<feature type="compositionally biased region" description="Polar residues" evidence="1">
    <location>
        <begin position="181"/>
        <end position="190"/>
    </location>
</feature>
<dbReference type="GO" id="GO:0005085">
    <property type="term" value="F:guanyl-nucleotide exchange factor activity"/>
    <property type="evidence" value="ECO:0007669"/>
    <property type="project" value="InterPro"/>
</dbReference>
<feature type="compositionally biased region" description="Polar residues" evidence="1">
    <location>
        <begin position="313"/>
        <end position="329"/>
    </location>
</feature>
<proteinExistence type="predicted"/>
<dbReference type="EMBL" id="JXXN02000997">
    <property type="protein sequence ID" value="THD25774.1"/>
    <property type="molecule type" value="Genomic_DNA"/>
</dbReference>
<feature type="compositionally biased region" description="Low complexity" evidence="1">
    <location>
        <begin position="361"/>
        <end position="372"/>
    </location>
</feature>
<evidence type="ECO:0000313" key="2">
    <source>
        <dbReference type="EMBL" id="THD25774.1"/>
    </source>
</evidence>
<dbReference type="SMART" id="SM00222">
    <property type="entry name" value="Sec7"/>
    <property type="match status" value="1"/>
</dbReference>
<dbReference type="AlphaFoldDB" id="A0A2H1CIT9"/>
<dbReference type="PROSITE" id="PS50190">
    <property type="entry name" value="SEC7"/>
    <property type="match status" value="1"/>
</dbReference>
<name>A0A2H1CIT9_FASHE</name>
<dbReference type="Pfam" id="PF01369">
    <property type="entry name" value="Sec7"/>
    <property type="match status" value="1"/>
</dbReference>
<feature type="region of interest" description="Disordered" evidence="1">
    <location>
        <begin position="916"/>
        <end position="937"/>
    </location>
</feature>
<feature type="region of interest" description="Disordered" evidence="1">
    <location>
        <begin position="176"/>
        <end position="196"/>
    </location>
</feature>
<dbReference type="PANTHER" id="PTHR10663:SF342">
    <property type="entry name" value="FI21420P1"/>
    <property type="match status" value="1"/>
</dbReference>
<feature type="compositionally biased region" description="Polar residues" evidence="1">
    <location>
        <begin position="346"/>
        <end position="360"/>
    </location>
</feature>
<dbReference type="PANTHER" id="PTHR10663">
    <property type="entry name" value="GUANYL-NUCLEOTIDE EXCHANGE FACTOR"/>
    <property type="match status" value="1"/>
</dbReference>
<dbReference type="Gene3D" id="1.10.1000.11">
    <property type="entry name" value="Arf Nucleotide-binding Site Opener,domain 2"/>
    <property type="match status" value="1"/>
</dbReference>
<dbReference type="InterPro" id="IPR000904">
    <property type="entry name" value="Sec7_dom"/>
</dbReference>
<dbReference type="Proteomes" id="UP000230066">
    <property type="component" value="Unassembled WGS sequence"/>
</dbReference>
<feature type="region of interest" description="Disordered" evidence="1">
    <location>
        <begin position="412"/>
        <end position="438"/>
    </location>
</feature>
<gene>
    <name evidence="2" type="ORF">D915_003351</name>
</gene>
<accession>A0A2H1CIT9</accession>
<dbReference type="GO" id="GO:0032012">
    <property type="term" value="P:regulation of ARF protein signal transduction"/>
    <property type="evidence" value="ECO:0007669"/>
    <property type="project" value="InterPro"/>
</dbReference>
<protein>
    <submittedName>
        <fullName evidence="2">Cytohesin guanine nucleotide-exchange protein</fullName>
    </submittedName>
</protein>
<evidence type="ECO:0000256" key="1">
    <source>
        <dbReference type="SAM" id="MobiDB-lite"/>
    </source>
</evidence>
<dbReference type="Gene3D" id="2.30.29.30">
    <property type="entry name" value="Pleckstrin-homology domain (PH domain)/Phosphotyrosine-binding domain (PTB)"/>
    <property type="match status" value="1"/>
</dbReference>
<keyword evidence="3" id="KW-1185">Reference proteome</keyword>
<dbReference type="InterPro" id="IPR011993">
    <property type="entry name" value="PH-like_dom_sf"/>
</dbReference>
<comment type="caution">
    <text evidence="2">The sequence shown here is derived from an EMBL/GenBank/DDBJ whole genome shotgun (WGS) entry which is preliminary data.</text>
</comment>
<dbReference type="SUPFAM" id="SSF48425">
    <property type="entry name" value="Sec7 domain"/>
    <property type="match status" value="1"/>
</dbReference>
<dbReference type="Gene3D" id="1.10.220.20">
    <property type="match status" value="1"/>
</dbReference>
<feature type="region of interest" description="Disordered" evidence="1">
    <location>
        <begin position="1"/>
        <end position="27"/>
    </location>
</feature>
<feature type="region of interest" description="Disordered" evidence="1">
    <location>
        <begin position="298"/>
        <end position="383"/>
    </location>
</feature>
<sequence length="937" mass="105602">MECKTSESILSGPPPPPPLLSALNPAPGRFKPRARLLSIRPRRSPRLCIKNNAEQQAIQCSKVPPMRTTHMSSVRTPLTCAQSNESDQISSTVGSRCSQPIQKFMKRFSVRFTPTSQPEAHTAELVKRAPSRFSFSTWRRRKSLSQIDNTLDRDRSPLKAACMALDEQWAMFRSTEHSVPDNKSTISSQLDLEDKENEPCRQRKNTQQHQWTTKRRSLWNFSFTSVGLNSESSVTNNVTAMSPSSAAPPLSTCLPRFPGGASYSACPDPDCTPRTQLSTPYPCKRKCPKHSYPSVTVCRQRRRSTLRPDENPSTKNDNTIRARTSSSVSLGLPDDSQSDSMAMLTDLSTTDRTGSITPILSSSAQESEPCSSNRGPPQGHRLTFIPLPSPQQNVTLWHSCDRLSRCSLESNFSQPEWPADKPHNQDSGVSSEVSTGSARTMDTIEIMMESDPTEPSIARTKGTNVRIEIPRVEVTDLSESATNIHRFTTRRSPSFRKSDPVWNNRLRRSLDRAGRQCHLLAGRTLFNKNPEEGMQYLLNHGLIPPVPVAIARFLLDETELSRQAIGEYFGALTDNMASRVLREYIQLLDMKNLEVDEALRVVLSHFHPVGESQKISHLMQTFQEIYTAQNMERVAEKFHSPDTIEILAYSILLLHTDLHNPNVRRVGKRMTKNEFVTNNRGIDAEQDLPADMLHAIYDRVAETQFKTLPDPFDRLRTLDSLLIGPLKTDNFLQRHRRFVGWTSSHQVDNIISRRSPKRPHGRSRHLFVFNDILIVAKPVASGSLLNLAAAAALGEPVTSSAVSYLNRRTSLPVDRIVEHRPRPRVGTDIRSYHSTLPMASGTYHVRLVLPLVDLRVLLFETPYHHFGVQLCNPTGPILSVNLVSSEAREDLVDWIHQSTAEMTELRRYYQMKSENKSLTNVPTEPEHCNVPDVETRL</sequence>
<reference evidence="2" key="1">
    <citation type="submission" date="2019-03" db="EMBL/GenBank/DDBJ databases">
        <title>Improved annotation for the trematode Fasciola hepatica.</title>
        <authorList>
            <person name="Choi Y.-J."/>
            <person name="Martin J."/>
            <person name="Mitreva M."/>
        </authorList>
    </citation>
    <scope>NUCLEOTIDE SEQUENCE [LARGE SCALE GENOMIC DNA]</scope>
</reference>